<dbReference type="Pfam" id="PF24864">
    <property type="entry name" value="DUF7730"/>
    <property type="match status" value="1"/>
</dbReference>
<dbReference type="InParanoid" id="Q0TXD2"/>
<proteinExistence type="predicted"/>
<dbReference type="GeneID" id="5983007"/>
<reference evidence="4" key="1">
    <citation type="journal article" date="2007" name="Plant Cell">
        <title>Dothideomycete-plant interactions illuminated by genome sequencing and EST analysis of the wheat pathogen Stagonospora nodorum.</title>
        <authorList>
            <person name="Hane J.K."/>
            <person name="Lowe R.G."/>
            <person name="Solomon P.S."/>
            <person name="Tan K.C."/>
            <person name="Schoch C.L."/>
            <person name="Spatafora J.W."/>
            <person name="Crous P.W."/>
            <person name="Kodira C."/>
            <person name="Birren B.W."/>
            <person name="Galagan J.E."/>
            <person name="Torriani S.F."/>
            <person name="McDonald B.A."/>
            <person name="Oliver R.P."/>
        </authorList>
    </citation>
    <scope>NUCLEOTIDE SEQUENCE [LARGE SCALE GENOMIC DNA]</scope>
    <source>
        <strain evidence="4">SN15 / ATCC MYA-4574 / FGSC 10173</strain>
    </source>
</reference>
<feature type="domain" description="DUF7730" evidence="2">
    <location>
        <begin position="48"/>
        <end position="228"/>
    </location>
</feature>
<evidence type="ECO:0000259" key="2">
    <source>
        <dbReference type="Pfam" id="PF24864"/>
    </source>
</evidence>
<dbReference type="KEGG" id="pno:SNOG_15946"/>
<accession>Q0TXD2</accession>
<dbReference type="Proteomes" id="UP000001055">
    <property type="component" value="Unassembled WGS sequence"/>
</dbReference>
<protein>
    <recommendedName>
        <fullName evidence="2">DUF7730 domain-containing protein</fullName>
    </recommendedName>
</protein>
<dbReference type="RefSeq" id="XP_001806077.1">
    <property type="nucleotide sequence ID" value="XM_001806025.1"/>
</dbReference>
<feature type="region of interest" description="Disordered" evidence="1">
    <location>
        <begin position="1"/>
        <end position="20"/>
    </location>
</feature>
<dbReference type="AlphaFoldDB" id="Q0TXD2"/>
<evidence type="ECO:0000313" key="3">
    <source>
        <dbReference type="EMBL" id="EAT76784.1"/>
    </source>
</evidence>
<dbReference type="VEuPathDB" id="FungiDB:JI435_159460"/>
<evidence type="ECO:0000256" key="1">
    <source>
        <dbReference type="SAM" id="MobiDB-lite"/>
    </source>
</evidence>
<gene>
    <name evidence="3" type="ORF">SNOG_15946</name>
</gene>
<organism evidence="3 4">
    <name type="scientific">Phaeosphaeria nodorum (strain SN15 / ATCC MYA-4574 / FGSC 10173)</name>
    <name type="common">Glume blotch fungus</name>
    <name type="synonym">Parastagonospora nodorum</name>
    <dbReference type="NCBI Taxonomy" id="321614"/>
    <lineage>
        <taxon>Eukaryota</taxon>
        <taxon>Fungi</taxon>
        <taxon>Dikarya</taxon>
        <taxon>Ascomycota</taxon>
        <taxon>Pezizomycotina</taxon>
        <taxon>Dothideomycetes</taxon>
        <taxon>Pleosporomycetidae</taxon>
        <taxon>Pleosporales</taxon>
        <taxon>Pleosporineae</taxon>
        <taxon>Phaeosphaeriaceae</taxon>
        <taxon>Parastagonospora</taxon>
    </lineage>
</organism>
<dbReference type="EMBL" id="CH445365">
    <property type="protein sequence ID" value="EAT76784.1"/>
    <property type="molecule type" value="Genomic_DNA"/>
</dbReference>
<dbReference type="InterPro" id="IPR056632">
    <property type="entry name" value="DUF7730"/>
</dbReference>
<dbReference type="HOGENOM" id="CLU_059425_0_0_1"/>
<evidence type="ECO:0000313" key="4">
    <source>
        <dbReference type="Proteomes" id="UP000001055"/>
    </source>
</evidence>
<dbReference type="OMA" id="HRLIFHI"/>
<name>Q0TXD2_PHANO</name>
<sequence length="340" mass="38728">MYEDEASYSSRTHEAQRRRPSSIRKLHTYLVTSLAMEQARQPPSYVPPLELRQLVYAYILPAPQIHLRLEDHVLCIANCQQPDRDGRSASSPCQELTLVALDGYERGTCPSGFAKRMYDEVSKFRWRNVALAITDLSVLEKLGSMEKDGLPGVLRQGFREVNLTLRMPLASFQTFKKPEDDTEQVRIWTGISSTLAKAPQLKGLSIWFDHADAQIWSVVDERALLTPLLAYLSNTVIKSTLFLPMLHPVYELPERHLLNPTIGNARVTRKLRQRWRGVVNCRGETDVVYRPDYPYSVDAFDGYMTPGEAEVWERGAWKDGIDVEAVAKEIRGFGNVQYAI</sequence>